<organism evidence="3 4">
    <name type="scientific">Hymenolepis diminuta</name>
    <name type="common">Rat tapeworm</name>
    <dbReference type="NCBI Taxonomy" id="6216"/>
    <lineage>
        <taxon>Eukaryota</taxon>
        <taxon>Metazoa</taxon>
        <taxon>Spiralia</taxon>
        <taxon>Lophotrochozoa</taxon>
        <taxon>Platyhelminthes</taxon>
        <taxon>Cestoda</taxon>
        <taxon>Eucestoda</taxon>
        <taxon>Cyclophyllidea</taxon>
        <taxon>Hymenolepididae</taxon>
        <taxon>Hymenolepis</taxon>
    </lineage>
</organism>
<feature type="compositionally biased region" description="Basic residues" evidence="1">
    <location>
        <begin position="528"/>
        <end position="540"/>
    </location>
</feature>
<feature type="region of interest" description="Disordered" evidence="1">
    <location>
        <begin position="589"/>
        <end position="629"/>
    </location>
</feature>
<feature type="compositionally biased region" description="Polar residues" evidence="1">
    <location>
        <begin position="877"/>
        <end position="886"/>
    </location>
</feature>
<sequence length="2061" mass="225168">MRPKKTRRRGSGNSPAKSPPITPNKPPGRRGRPPSKPSSTTLQHLSVSSHENNHNSLSPEHSRTSSSDQDAYHSHQAPSQFNPNPVHPPDPAGAPINANLPPSYISPNEAFDRPRKLAKRERRAIIKYSRRSRAVIDESFLAIMNELSTNFCSNCIIGSFKPQPIPRAADPSNPPAPVSSLTIPLLQNPFPRAERGRGRRSKQSSVSLIPSKPQKLTVASFSPLCLPFNGLPNQLKPPTTKLERLSHKCVRRFLKAANVLLIPSTTVSRFFEPQDPSLSIYLPPPQLTPSLSSNLASSQSASVSTTTTIDASTTSITTANSTNTTTVGQLNGFNSSDTATAPTAVTTSSTTPLVSPTKRGRGRPPKSAKKSSSPQPPLPEHSSSTFLTAQPSIKSKSSSSRRESTGTPRELKHLVTWDAMKAASQESLNSVGGDPAKGSQDATSPLTLQILSSPCEEGLDQRTTRGRVRKLSVGPASSLGSGSEHAPSNNSSSVVKSSLSPTGSELPAGHFREELLFKNEHSPPVNHHLAKSGRKRRGTSPRHQSTSGEVTAFASLASTAGTTSKLLDPDALQTGGAVLSSAALLPPRKRYKGVSDGPGSDNDLPGGSGATEDEEKGSFLPPSSLFSRLNEGEIEMVKSQEQFEREMAAEEPGIPKKRPRGRPSKKNQSPSGRPKREAAAFGFASMVSSSINSTSVHSMMTDCQLLVISTADEVKKDGASVVVPPPHTPGKRGRKPKKYLLQAPAATPSSVPAVTNPPKSRGRPPKHPKPVIVEGIIPPPAYAVEIEENIPTPMASDIFIELKHPSLVSPELQSPYQDASQSQPLAPKEEEPQVGKESSTTIGETIVISSPEVPKPQPAPDVVVPVKKSKRGRPPLSSHSNQSFASPSVKRRNLDTMSEESALIYGSRQLRLFLLRTHFSRRKFKAQHSSESQVSTGPCTTQALLNAGPIAELPSITAFFPFSDLSSPILEVGDEEKQENEKTWMRQLYARLLNTPDLLDLKTRLTAPLLSLPCPLRLPDFYRFICVSGLLNNFETALEMQDSIQPKILATVSPQVIIRPEGTKSIAPFYPTGNEWPPLCLRDVIPGLSDCVEDFQKLDLLLEFLFRTWEAYAGRKNWVGKQLQQVRSLYSQLRTEHVAKHPDKELPLPPPTLSSGSASKNSGPIIAGSGAARKKVDRQTLERGAEVIRCLCGFRVEGGHVMIRCASCVTSQHLPCVWWALSLDMNTRLSAPNTRIGSSWPDVQSTNHKPSAARLARCRAALIGALAAGGHDISVICPSAQIPPAYYCPSCLELDGLTKDYPRSLAVSLKEHNVTAVFDKSAKRFDYWSLGTNNEQFLTDEFAIICRGDFEKALNSGGKLTEEQLQTNKIERASDAVVVRIYGLWKDNSGKSWMEGGAFLRPYDLPENLTWSTENPVLWHQRELIYDETSRLVLPLSALRGRCCVLAPPTYRIGRPADLPAIVIPPSEEAKRQEQEELHPLVFLCERLMTRTDGGELILKEIAPAYLKIITKPYYFLRYPETSPLKAAITRQCTPEDLKEQDSTTRFGDIISCGVEPGLLFTECAQRRWVDECNSPEYKQKQEEQNVTQSPQKPHRQRSLSSILPSLKGTPLSEIAPTISTTVFHHAPRKSLPNSLKASTKSISALSQPVQSSVVRKRGRPSETYKAQQQIMPIKQLSFEELQKQMAILGDGGSKEAISAVPSFSVTPKKRGRKPKVVKTESVNVEPNGQVKPGEPSTVTKEDNIIPVDDKPVEVQASEHDLSLLRANQNELIWQEETAEGDLDPIEVPVTAEASPVESTMVFEHVEPAKDIQIHQHIHSQKLNYEWVGDFPEDFEEKAGNTQSSSPCGLLHECCEQEEIVNEELLMENTEFPVHESLETSLIEESPDTHESGAVQSSSPPPTYLAFPSRVSHISVEEFTEPHPEECTESLPDNDVKYLEAEDFVQIVKNCLNESSIQCVIPPPLILEGPVCLDSSTELDEKRENSNSSTSDVSTDGSSTANTDQKECHQSSPSSTVQPPRTPSASSSSSRRRKSSPKKRVFDDPEKILDLSAKSSSGVDE</sequence>
<feature type="region of interest" description="Disordered" evidence="1">
    <location>
        <begin position="742"/>
        <end position="772"/>
    </location>
</feature>
<dbReference type="InterPro" id="IPR001025">
    <property type="entry name" value="BAH_dom"/>
</dbReference>
<feature type="compositionally biased region" description="Basic and acidic residues" evidence="1">
    <location>
        <begin position="510"/>
        <end position="521"/>
    </location>
</feature>
<feature type="compositionally biased region" description="Basic residues" evidence="1">
    <location>
        <begin position="1"/>
        <end position="10"/>
    </location>
</feature>
<feature type="region of interest" description="Disordered" evidence="1">
    <location>
        <begin position="1578"/>
        <end position="1600"/>
    </location>
</feature>
<dbReference type="SUPFAM" id="SSF57903">
    <property type="entry name" value="FYVE/PHD zinc finger"/>
    <property type="match status" value="1"/>
</dbReference>
<feature type="region of interest" description="Disordered" evidence="1">
    <location>
        <begin position="189"/>
        <end position="211"/>
    </location>
</feature>
<feature type="compositionally biased region" description="Basic and acidic residues" evidence="1">
    <location>
        <begin position="400"/>
        <end position="413"/>
    </location>
</feature>
<evidence type="ECO:0000256" key="1">
    <source>
        <dbReference type="SAM" id="MobiDB-lite"/>
    </source>
</evidence>
<dbReference type="InterPro" id="IPR043151">
    <property type="entry name" value="BAH_sf"/>
</dbReference>
<evidence type="ECO:0000313" key="4">
    <source>
        <dbReference type="Proteomes" id="UP000321570"/>
    </source>
</evidence>
<protein>
    <recommendedName>
        <fullName evidence="2">BAH domain-containing protein</fullName>
    </recommendedName>
</protein>
<dbReference type="PROSITE" id="PS51038">
    <property type="entry name" value="BAH"/>
    <property type="match status" value="1"/>
</dbReference>
<evidence type="ECO:0000313" key="3">
    <source>
        <dbReference type="EMBL" id="VUZ39642.1"/>
    </source>
</evidence>
<feature type="compositionally biased region" description="Pro residues" evidence="1">
    <location>
        <begin position="17"/>
        <end position="26"/>
    </location>
</feature>
<feature type="region of interest" description="Disordered" evidence="1">
    <location>
        <begin position="449"/>
        <end position="549"/>
    </location>
</feature>
<keyword evidence="4" id="KW-1185">Reference proteome</keyword>
<feature type="compositionally biased region" description="Polar residues" evidence="1">
    <location>
        <begin position="40"/>
        <end position="69"/>
    </location>
</feature>
<reference evidence="3 4" key="1">
    <citation type="submission" date="2019-07" db="EMBL/GenBank/DDBJ databases">
        <authorList>
            <person name="Jastrzebski P J."/>
            <person name="Paukszto L."/>
            <person name="Jastrzebski P J."/>
        </authorList>
    </citation>
    <scope>NUCLEOTIDE SEQUENCE [LARGE SCALE GENOMIC DNA]</scope>
    <source>
        <strain evidence="3 4">WMS-il1</strain>
    </source>
</reference>
<dbReference type="PRINTS" id="PR00929">
    <property type="entry name" value="ATHOOK"/>
</dbReference>
<feature type="compositionally biased region" description="Basic and acidic residues" evidence="1">
    <location>
        <begin position="2040"/>
        <end position="2049"/>
    </location>
</feature>
<dbReference type="GO" id="GO:0003682">
    <property type="term" value="F:chromatin binding"/>
    <property type="evidence" value="ECO:0007669"/>
    <property type="project" value="InterPro"/>
</dbReference>
<feature type="compositionally biased region" description="Basic residues" evidence="1">
    <location>
        <begin position="655"/>
        <end position="665"/>
    </location>
</feature>
<feature type="compositionally biased region" description="Basic residues" evidence="1">
    <location>
        <begin position="2030"/>
        <end position="2039"/>
    </location>
</feature>
<feature type="compositionally biased region" description="Low complexity" evidence="1">
    <location>
        <begin position="743"/>
        <end position="754"/>
    </location>
</feature>
<feature type="compositionally biased region" description="Polar residues" evidence="1">
    <location>
        <begin position="811"/>
        <end position="824"/>
    </location>
</feature>
<dbReference type="Proteomes" id="UP000321570">
    <property type="component" value="Unassembled WGS sequence"/>
</dbReference>
<feature type="region of interest" description="Disordered" evidence="1">
    <location>
        <begin position="1140"/>
        <end position="1171"/>
    </location>
</feature>
<name>A0A564XX95_HYMDI</name>
<feature type="region of interest" description="Disordered" evidence="1">
    <location>
        <begin position="811"/>
        <end position="892"/>
    </location>
</feature>
<feature type="compositionally biased region" description="Low complexity" evidence="1">
    <location>
        <begin position="618"/>
        <end position="627"/>
    </location>
</feature>
<feature type="compositionally biased region" description="Low complexity" evidence="1">
    <location>
        <begin position="338"/>
        <end position="357"/>
    </location>
</feature>
<feature type="compositionally biased region" description="Low complexity" evidence="1">
    <location>
        <begin position="1986"/>
        <end position="2000"/>
    </location>
</feature>
<proteinExistence type="predicted"/>
<dbReference type="EMBL" id="CABIJS010000022">
    <property type="protein sequence ID" value="VUZ39642.1"/>
    <property type="molecule type" value="Genomic_DNA"/>
</dbReference>
<accession>A0A564XX95</accession>
<feature type="compositionally biased region" description="Polar residues" evidence="1">
    <location>
        <begin position="381"/>
        <end position="391"/>
    </location>
</feature>
<feature type="region of interest" description="Disordered" evidence="1">
    <location>
        <begin position="1977"/>
        <end position="2061"/>
    </location>
</feature>
<feature type="region of interest" description="Disordered" evidence="1">
    <location>
        <begin position="1"/>
        <end position="117"/>
    </location>
</feature>
<evidence type="ECO:0000259" key="2">
    <source>
        <dbReference type="PROSITE" id="PS51038"/>
    </source>
</evidence>
<feature type="compositionally biased region" description="Basic residues" evidence="1">
    <location>
        <begin position="358"/>
        <end position="369"/>
    </location>
</feature>
<feature type="region of interest" description="Disordered" evidence="1">
    <location>
        <begin position="644"/>
        <end position="677"/>
    </location>
</feature>
<dbReference type="GO" id="GO:0003677">
    <property type="term" value="F:DNA binding"/>
    <property type="evidence" value="ECO:0007669"/>
    <property type="project" value="InterPro"/>
</dbReference>
<feature type="compositionally biased region" description="Basic residues" evidence="1">
    <location>
        <begin position="760"/>
        <end position="769"/>
    </location>
</feature>
<feature type="domain" description="BAH" evidence="2">
    <location>
        <begin position="1352"/>
        <end position="1500"/>
    </location>
</feature>
<feature type="compositionally biased region" description="Low complexity" evidence="1">
    <location>
        <begin position="488"/>
        <end position="500"/>
    </location>
</feature>
<dbReference type="InterPro" id="IPR011011">
    <property type="entry name" value="Znf_FYVE_PHD"/>
</dbReference>
<feature type="region of interest" description="Disordered" evidence="1">
    <location>
        <begin position="333"/>
        <end position="413"/>
    </location>
</feature>
<dbReference type="Gene3D" id="2.30.30.490">
    <property type="match status" value="1"/>
</dbReference>
<gene>
    <name evidence="3" type="ORF">WMSIL1_LOCUS993</name>
</gene>
<dbReference type="InterPro" id="IPR017956">
    <property type="entry name" value="AT_hook_DNA-bd_motif"/>
</dbReference>
<dbReference type="SMART" id="SM00384">
    <property type="entry name" value="AT_hook"/>
    <property type="match status" value="7"/>
</dbReference>
<feature type="region of interest" description="Disordered" evidence="1">
    <location>
        <begin position="1883"/>
        <end position="1902"/>
    </location>
</feature>